<dbReference type="EMBL" id="JAKKSL010000001">
    <property type="protein sequence ID" value="MCI2283221.1"/>
    <property type="molecule type" value="Genomic_DNA"/>
</dbReference>
<evidence type="ECO:0000256" key="1">
    <source>
        <dbReference type="SAM" id="MobiDB-lite"/>
    </source>
</evidence>
<dbReference type="RefSeq" id="WP_242284496.1">
    <property type="nucleotide sequence ID" value="NZ_JAKKSL010000001.1"/>
</dbReference>
<evidence type="ECO:0000313" key="3">
    <source>
        <dbReference type="Proteomes" id="UP001139646"/>
    </source>
</evidence>
<feature type="region of interest" description="Disordered" evidence="1">
    <location>
        <begin position="46"/>
        <end position="74"/>
    </location>
</feature>
<feature type="compositionally biased region" description="Basic and acidic residues" evidence="1">
    <location>
        <begin position="52"/>
        <end position="65"/>
    </location>
</feature>
<keyword evidence="3" id="KW-1185">Reference proteome</keyword>
<gene>
    <name evidence="2" type="ORF">L3081_07215</name>
</gene>
<sequence length="74" mass="8506">MNIKNIVSPISNIPESERVSAEILRKYMRGLVLDSDSLIVSFERSCQSPPKSDFKQKDRQREERLSPSILPLCE</sequence>
<evidence type="ECO:0000313" key="2">
    <source>
        <dbReference type="EMBL" id="MCI2283221.1"/>
    </source>
</evidence>
<organism evidence="2 3">
    <name type="scientific">Colwellia maritima</name>
    <dbReference type="NCBI Taxonomy" id="2912588"/>
    <lineage>
        <taxon>Bacteria</taxon>
        <taxon>Pseudomonadati</taxon>
        <taxon>Pseudomonadota</taxon>
        <taxon>Gammaproteobacteria</taxon>
        <taxon>Alteromonadales</taxon>
        <taxon>Colwelliaceae</taxon>
        <taxon>Colwellia</taxon>
    </lineage>
</organism>
<dbReference type="Proteomes" id="UP001139646">
    <property type="component" value="Unassembled WGS sequence"/>
</dbReference>
<protein>
    <submittedName>
        <fullName evidence="2">Uncharacterized protein</fullName>
    </submittedName>
</protein>
<reference evidence="2" key="1">
    <citation type="submission" date="2022-01" db="EMBL/GenBank/DDBJ databases">
        <title>Colwellia maritima, isolated from seawater.</title>
        <authorList>
            <person name="Kristyanto S."/>
            <person name="Jung J."/>
            <person name="Jeon C.O."/>
        </authorList>
    </citation>
    <scope>NUCLEOTIDE SEQUENCE</scope>
    <source>
        <strain evidence="2">MSW7</strain>
    </source>
</reference>
<comment type="caution">
    <text evidence="2">The sequence shown here is derived from an EMBL/GenBank/DDBJ whole genome shotgun (WGS) entry which is preliminary data.</text>
</comment>
<name>A0ABS9WZ16_9GAMM</name>
<accession>A0ABS9WZ16</accession>
<proteinExistence type="predicted"/>